<sequence length="249" mass="27159">MTESGMIGIKTVEEMTDYMDELGLRLEYGCKHEHDPLACHSFAQWLETYKRSNKDCAAVLRDNCFDLKYGDSCFKYGYLRLFGKGELSRDPLAAFQAFETGCQSADHRKCCQAAGRLVAEGIASHAPSLDAAVPLFERGCKLGLPESCFHLGGASLTLAMKKEKQDSNSGTTISSKIIPQSAAQLRSQALEAWSSACKLGHEFSCRNVSRMYTLGDGVTASPTKAQEFLDLAEKIAAQKSVNPTSETST</sequence>
<gene>
    <name evidence="1" type="ORF">FBUS_08109</name>
</gene>
<dbReference type="PANTHER" id="PTHR13891">
    <property type="entry name" value="CYTOCHROME C OXIDASE ASSEMBLY FACTOR 7"/>
    <property type="match status" value="1"/>
</dbReference>
<accession>A0A8E0RXB4</accession>
<comment type="caution">
    <text evidence="1">The sequence shown here is derived from an EMBL/GenBank/DDBJ whole genome shotgun (WGS) entry which is preliminary data.</text>
</comment>
<organism evidence="1 2">
    <name type="scientific">Fasciolopsis buskii</name>
    <dbReference type="NCBI Taxonomy" id="27845"/>
    <lineage>
        <taxon>Eukaryota</taxon>
        <taxon>Metazoa</taxon>
        <taxon>Spiralia</taxon>
        <taxon>Lophotrochozoa</taxon>
        <taxon>Platyhelminthes</taxon>
        <taxon>Trematoda</taxon>
        <taxon>Digenea</taxon>
        <taxon>Plagiorchiida</taxon>
        <taxon>Echinostomata</taxon>
        <taxon>Echinostomatoidea</taxon>
        <taxon>Fasciolidae</taxon>
        <taxon>Fasciolopsis</taxon>
    </lineage>
</organism>
<dbReference type="InterPro" id="IPR011990">
    <property type="entry name" value="TPR-like_helical_dom_sf"/>
</dbReference>
<dbReference type="AlphaFoldDB" id="A0A8E0RXB4"/>
<dbReference type="PANTHER" id="PTHR13891:SF1">
    <property type="entry name" value="CYTOCHROME C OXIDASE ASSEMBLY FACTOR 7"/>
    <property type="match status" value="1"/>
</dbReference>
<dbReference type="Gene3D" id="1.25.40.10">
    <property type="entry name" value="Tetratricopeptide repeat domain"/>
    <property type="match status" value="1"/>
</dbReference>
<dbReference type="EMBL" id="LUCM01003735">
    <property type="protein sequence ID" value="KAA0195409.1"/>
    <property type="molecule type" value="Genomic_DNA"/>
</dbReference>
<keyword evidence="2" id="KW-1185">Reference proteome</keyword>
<reference evidence="1" key="1">
    <citation type="submission" date="2019-05" db="EMBL/GenBank/DDBJ databases">
        <title>Annotation for the trematode Fasciolopsis buski.</title>
        <authorList>
            <person name="Choi Y.-J."/>
        </authorList>
    </citation>
    <scope>NUCLEOTIDE SEQUENCE</scope>
    <source>
        <strain evidence="1">HT</strain>
        <tissue evidence="1">Whole worm</tissue>
    </source>
</reference>
<evidence type="ECO:0000313" key="2">
    <source>
        <dbReference type="Proteomes" id="UP000728185"/>
    </source>
</evidence>
<dbReference type="InterPro" id="IPR040239">
    <property type="entry name" value="HcpB-like"/>
</dbReference>
<proteinExistence type="predicted"/>
<dbReference type="SUPFAM" id="SSF81901">
    <property type="entry name" value="HCP-like"/>
    <property type="match status" value="1"/>
</dbReference>
<protein>
    <submittedName>
        <fullName evidence="1">Sel1 repeat-containing protein 1B</fullName>
    </submittedName>
</protein>
<dbReference type="Proteomes" id="UP000728185">
    <property type="component" value="Unassembled WGS sequence"/>
</dbReference>
<evidence type="ECO:0000313" key="1">
    <source>
        <dbReference type="EMBL" id="KAA0195409.1"/>
    </source>
</evidence>
<name>A0A8E0RXB4_9TREM</name>
<dbReference type="OrthoDB" id="272077at2759"/>
<dbReference type="GO" id="GO:0005758">
    <property type="term" value="C:mitochondrial intermembrane space"/>
    <property type="evidence" value="ECO:0007669"/>
    <property type="project" value="TreeGrafter"/>
</dbReference>